<name>A0A2T2WK18_9FIRM</name>
<evidence type="ECO:0000313" key="8">
    <source>
        <dbReference type="Proteomes" id="UP000241848"/>
    </source>
</evidence>
<dbReference type="EMBL" id="PXYV01000015">
    <property type="protein sequence ID" value="PSR22566.1"/>
    <property type="molecule type" value="Genomic_DNA"/>
</dbReference>
<dbReference type="InterPro" id="IPR011032">
    <property type="entry name" value="GroES-like_sf"/>
</dbReference>
<dbReference type="InterPro" id="IPR013154">
    <property type="entry name" value="ADH-like_N"/>
</dbReference>
<dbReference type="InterPro" id="IPR036291">
    <property type="entry name" value="NAD(P)-bd_dom_sf"/>
</dbReference>
<feature type="domain" description="Alcohol dehydrogenase-like C-terminal" evidence="5">
    <location>
        <begin position="171"/>
        <end position="299"/>
    </location>
</feature>
<dbReference type="Gene3D" id="3.90.180.10">
    <property type="entry name" value="Medium-chain alcohol dehydrogenases, catalytic domain"/>
    <property type="match status" value="1"/>
</dbReference>
<accession>A0A2T2WK18</accession>
<evidence type="ECO:0000256" key="2">
    <source>
        <dbReference type="ARBA" id="ARBA00022833"/>
    </source>
</evidence>
<evidence type="ECO:0000259" key="5">
    <source>
        <dbReference type="Pfam" id="PF00107"/>
    </source>
</evidence>
<dbReference type="Pfam" id="PF00107">
    <property type="entry name" value="ADH_zinc_N"/>
    <property type="match status" value="1"/>
</dbReference>
<sequence>MKALIYEGPRQMIMHEVAMPGLAPGDVLIEVAYSGICGSELSGFLGESSLRQPPLIFGHEFSGRIVDRGEHAQTYAIGTRVTANPLISCGQCDYCRQSQEQLCRHRRLLGAALPGSNASYVAVPQESVVPLPDTITLEQATLAEPVAYALHVAQRARFSEADILVVYGMGPIGLFVLQAAHHFGVQQIYAVDTNADRLTMAQALGATATLNPSSVDVLSFVKDATYGLMATVAVDAVGNVVTRQNAVISVRPGGTVIFSGLHSAQTTLPINDMIRNEVTTAGAFAYTASQFRSSVDLVAQGAIGLNDPWIVKAPLEEGAHWFDALLGNPGPVAKVLLTPQ</sequence>
<reference evidence="7 8" key="1">
    <citation type="journal article" date="2014" name="BMC Genomics">
        <title>Comparison of environmental and isolate Sulfobacillus genomes reveals diverse carbon, sulfur, nitrogen, and hydrogen metabolisms.</title>
        <authorList>
            <person name="Justice N.B."/>
            <person name="Norman A."/>
            <person name="Brown C.T."/>
            <person name="Singh A."/>
            <person name="Thomas B.C."/>
            <person name="Banfield J.F."/>
        </authorList>
    </citation>
    <scope>NUCLEOTIDE SEQUENCE [LARGE SCALE GENOMIC DNA]</scope>
    <source>
        <strain evidence="7">AMDSBA3</strain>
    </source>
</reference>
<dbReference type="AlphaFoldDB" id="A0A2T2WK18"/>
<dbReference type="Proteomes" id="UP000241848">
    <property type="component" value="Unassembled WGS sequence"/>
</dbReference>
<evidence type="ECO:0000256" key="1">
    <source>
        <dbReference type="ARBA" id="ARBA00022723"/>
    </source>
</evidence>
<evidence type="ECO:0000256" key="3">
    <source>
        <dbReference type="ARBA" id="ARBA00023002"/>
    </source>
</evidence>
<dbReference type="InterPro" id="IPR002328">
    <property type="entry name" value="ADH_Zn_CS"/>
</dbReference>
<dbReference type="InterPro" id="IPR050129">
    <property type="entry name" value="Zn_alcohol_dh"/>
</dbReference>
<dbReference type="SUPFAM" id="SSF51735">
    <property type="entry name" value="NAD(P)-binding Rossmann-fold domains"/>
    <property type="match status" value="1"/>
</dbReference>
<dbReference type="Gene3D" id="3.40.50.720">
    <property type="entry name" value="NAD(P)-binding Rossmann-like Domain"/>
    <property type="match status" value="1"/>
</dbReference>
<evidence type="ECO:0000256" key="4">
    <source>
        <dbReference type="RuleBase" id="RU361277"/>
    </source>
</evidence>
<feature type="domain" description="Alcohol dehydrogenase-like N-terminal" evidence="6">
    <location>
        <begin position="24"/>
        <end position="133"/>
    </location>
</feature>
<keyword evidence="2 4" id="KW-0862">Zinc</keyword>
<keyword evidence="3" id="KW-0560">Oxidoreductase</keyword>
<dbReference type="GO" id="GO:0016491">
    <property type="term" value="F:oxidoreductase activity"/>
    <property type="evidence" value="ECO:0007669"/>
    <property type="project" value="UniProtKB-KW"/>
</dbReference>
<dbReference type="PROSITE" id="PS00059">
    <property type="entry name" value="ADH_ZINC"/>
    <property type="match status" value="1"/>
</dbReference>
<gene>
    <name evidence="7" type="ORF">C7B45_06480</name>
</gene>
<comment type="cofactor">
    <cofactor evidence="4">
        <name>Zn(2+)</name>
        <dbReference type="ChEBI" id="CHEBI:29105"/>
    </cofactor>
</comment>
<evidence type="ECO:0000259" key="6">
    <source>
        <dbReference type="Pfam" id="PF08240"/>
    </source>
</evidence>
<protein>
    <submittedName>
        <fullName evidence="7">Alcohol dehydrogenase</fullName>
    </submittedName>
</protein>
<proteinExistence type="inferred from homology"/>
<evidence type="ECO:0000313" key="7">
    <source>
        <dbReference type="EMBL" id="PSR22566.1"/>
    </source>
</evidence>
<dbReference type="PANTHER" id="PTHR43401">
    <property type="entry name" value="L-THREONINE 3-DEHYDROGENASE"/>
    <property type="match status" value="1"/>
</dbReference>
<dbReference type="GO" id="GO:0008270">
    <property type="term" value="F:zinc ion binding"/>
    <property type="evidence" value="ECO:0007669"/>
    <property type="project" value="InterPro"/>
</dbReference>
<comment type="caution">
    <text evidence="7">The sequence shown here is derived from an EMBL/GenBank/DDBJ whole genome shotgun (WGS) entry which is preliminary data.</text>
</comment>
<dbReference type="SUPFAM" id="SSF50129">
    <property type="entry name" value="GroES-like"/>
    <property type="match status" value="1"/>
</dbReference>
<organism evidence="7 8">
    <name type="scientific">Sulfobacillus acidophilus</name>
    <dbReference type="NCBI Taxonomy" id="53633"/>
    <lineage>
        <taxon>Bacteria</taxon>
        <taxon>Bacillati</taxon>
        <taxon>Bacillota</taxon>
        <taxon>Clostridia</taxon>
        <taxon>Eubacteriales</taxon>
        <taxon>Clostridiales Family XVII. Incertae Sedis</taxon>
        <taxon>Sulfobacillus</taxon>
    </lineage>
</organism>
<dbReference type="InterPro" id="IPR013149">
    <property type="entry name" value="ADH-like_C"/>
</dbReference>
<comment type="similarity">
    <text evidence="4">Belongs to the zinc-containing alcohol dehydrogenase family.</text>
</comment>
<keyword evidence="1 4" id="KW-0479">Metal-binding</keyword>
<dbReference type="Pfam" id="PF08240">
    <property type="entry name" value="ADH_N"/>
    <property type="match status" value="1"/>
</dbReference>
<dbReference type="PANTHER" id="PTHR43401:SF2">
    <property type="entry name" value="L-THREONINE 3-DEHYDROGENASE"/>
    <property type="match status" value="1"/>
</dbReference>